<name>A0ABW7VBP2_STROI</name>
<keyword evidence="1" id="KW-0812">Transmembrane</keyword>
<keyword evidence="1" id="KW-1133">Transmembrane helix</keyword>
<comment type="caution">
    <text evidence="2">The sequence shown here is derived from an EMBL/GenBank/DDBJ whole genome shotgun (WGS) entry which is preliminary data.</text>
</comment>
<gene>
    <name evidence="2" type="ORF">ACH49L_18150</name>
</gene>
<evidence type="ECO:0000313" key="3">
    <source>
        <dbReference type="Proteomes" id="UP001611397"/>
    </source>
</evidence>
<organism evidence="2 3">
    <name type="scientific">Streptomyces olivaceoviridis</name>
    <name type="common">Streptomyces corchorusii</name>
    <dbReference type="NCBI Taxonomy" id="1921"/>
    <lineage>
        <taxon>Bacteria</taxon>
        <taxon>Bacillati</taxon>
        <taxon>Actinomycetota</taxon>
        <taxon>Actinomycetes</taxon>
        <taxon>Kitasatosporales</taxon>
        <taxon>Streptomycetaceae</taxon>
        <taxon>Streptomyces</taxon>
    </lineage>
</organism>
<dbReference type="Proteomes" id="UP001611397">
    <property type="component" value="Unassembled WGS sequence"/>
</dbReference>
<keyword evidence="1" id="KW-0472">Membrane</keyword>
<evidence type="ECO:0000313" key="2">
    <source>
        <dbReference type="EMBL" id="MFI2157578.1"/>
    </source>
</evidence>
<protein>
    <submittedName>
        <fullName evidence="2">Uncharacterized protein</fullName>
    </submittedName>
</protein>
<feature type="transmembrane region" description="Helical" evidence="1">
    <location>
        <begin position="54"/>
        <end position="77"/>
    </location>
</feature>
<keyword evidence="3" id="KW-1185">Reference proteome</keyword>
<accession>A0ABW7VBP2</accession>
<proteinExistence type="predicted"/>
<reference evidence="2 3" key="1">
    <citation type="submission" date="2024-10" db="EMBL/GenBank/DDBJ databases">
        <title>The Natural Products Discovery Center: Release of the First 8490 Sequenced Strains for Exploring Actinobacteria Biosynthetic Diversity.</title>
        <authorList>
            <person name="Kalkreuter E."/>
            <person name="Kautsar S.A."/>
            <person name="Yang D."/>
            <person name="Bader C.D."/>
            <person name="Teijaro C.N."/>
            <person name="Fluegel L."/>
            <person name="Davis C.M."/>
            <person name="Simpson J.R."/>
            <person name="Lauterbach L."/>
            <person name="Steele A.D."/>
            <person name="Gui C."/>
            <person name="Meng S."/>
            <person name="Li G."/>
            <person name="Viehrig K."/>
            <person name="Ye F."/>
            <person name="Su P."/>
            <person name="Kiefer A.F."/>
            <person name="Nichols A."/>
            <person name="Cepeda A.J."/>
            <person name="Yan W."/>
            <person name="Fan B."/>
            <person name="Jiang Y."/>
            <person name="Adhikari A."/>
            <person name="Zheng C.-J."/>
            <person name="Schuster L."/>
            <person name="Cowan T.M."/>
            <person name="Smanski M.J."/>
            <person name="Chevrette M.G."/>
            <person name="De Carvalho L.P.S."/>
            <person name="Shen B."/>
        </authorList>
    </citation>
    <scope>NUCLEOTIDE SEQUENCE [LARGE SCALE GENOMIC DNA]</scope>
    <source>
        <strain evidence="2 3">NPDC020295</strain>
    </source>
</reference>
<evidence type="ECO:0000256" key="1">
    <source>
        <dbReference type="SAM" id="Phobius"/>
    </source>
</evidence>
<sequence length="232" mass="25568">MLIDALNDRRAKCSIGTCGHQKANSSMNFDDLPHPTKRRNVVIVNDREIPRRHFLLAAAGVFVLFGGAFSGIVWAGWSDAQENSRGDEEVSALVALARRRGWTYRARVAGGADRYEGAAPFPDVSSGLSVWDCVEGRHRGRTVRCFEYRDVRTVQSAGPGRSLTKTSYYAVFSVTAADTVRGSVVRAADADGPLRFDGGELITWTKGRLREEDVLPKLDYLCNVLDRASDSR</sequence>
<dbReference type="RefSeq" id="WP_159061680.1">
    <property type="nucleotide sequence ID" value="NZ_JBIRUT010000006.1"/>
</dbReference>
<dbReference type="EMBL" id="JBIRWM010000008">
    <property type="protein sequence ID" value="MFI2157578.1"/>
    <property type="molecule type" value="Genomic_DNA"/>
</dbReference>